<evidence type="ECO:0000256" key="2">
    <source>
        <dbReference type="ARBA" id="ARBA00022801"/>
    </source>
</evidence>
<organism evidence="4 5">
    <name type="scientific">Jiangella aurantiaca</name>
    <dbReference type="NCBI Taxonomy" id="2530373"/>
    <lineage>
        <taxon>Bacteria</taxon>
        <taxon>Bacillati</taxon>
        <taxon>Actinomycetota</taxon>
        <taxon>Actinomycetes</taxon>
        <taxon>Jiangellales</taxon>
        <taxon>Jiangellaceae</taxon>
        <taxon>Jiangella</taxon>
    </lineage>
</organism>
<dbReference type="AlphaFoldDB" id="A0A4R5A8X7"/>
<dbReference type="InterPro" id="IPR050288">
    <property type="entry name" value="Cellulose_deg_GH3"/>
</dbReference>
<keyword evidence="5" id="KW-1185">Reference proteome</keyword>
<dbReference type="OrthoDB" id="3187562at2"/>
<dbReference type="InterPro" id="IPR017853">
    <property type="entry name" value="GH"/>
</dbReference>
<dbReference type="Proteomes" id="UP000295217">
    <property type="component" value="Unassembled WGS sequence"/>
</dbReference>
<gene>
    <name evidence="4" type="ORF">E1262_18940</name>
</gene>
<feature type="domain" description="Fibronectin type III-like" evidence="3">
    <location>
        <begin position="710"/>
        <end position="777"/>
    </location>
</feature>
<dbReference type="SUPFAM" id="SSF56988">
    <property type="entry name" value="Anthrax protective antigen"/>
    <property type="match status" value="1"/>
</dbReference>
<dbReference type="PANTHER" id="PTHR42715:SF10">
    <property type="entry name" value="BETA-GLUCOSIDASE"/>
    <property type="match status" value="1"/>
</dbReference>
<dbReference type="EMBL" id="SMLB01000028">
    <property type="protein sequence ID" value="TDD67546.1"/>
    <property type="molecule type" value="Genomic_DNA"/>
</dbReference>
<dbReference type="Gene3D" id="2.60.120.260">
    <property type="entry name" value="Galactose-binding domain-like"/>
    <property type="match status" value="1"/>
</dbReference>
<keyword evidence="2" id="KW-0378">Hydrolase</keyword>
<dbReference type="SUPFAM" id="SSF51445">
    <property type="entry name" value="(Trans)glycosidases"/>
    <property type="match status" value="1"/>
</dbReference>
<comment type="similarity">
    <text evidence="1">Belongs to the glycosyl hydrolase 3 family.</text>
</comment>
<evidence type="ECO:0000259" key="3">
    <source>
        <dbReference type="SMART" id="SM01217"/>
    </source>
</evidence>
<name>A0A4R5A8X7_9ACTN</name>
<dbReference type="InterPro" id="IPR036881">
    <property type="entry name" value="Glyco_hydro_3_C_sf"/>
</dbReference>
<dbReference type="SMART" id="SM01217">
    <property type="entry name" value="Fn3_like"/>
    <property type="match status" value="1"/>
</dbReference>
<dbReference type="Gene3D" id="2.60.40.10">
    <property type="entry name" value="Immunoglobulins"/>
    <property type="match status" value="1"/>
</dbReference>
<dbReference type="InterPro" id="IPR026891">
    <property type="entry name" value="Fn3-like"/>
</dbReference>
<dbReference type="InterPro" id="IPR001764">
    <property type="entry name" value="Glyco_hydro_3_N"/>
</dbReference>
<dbReference type="SUPFAM" id="SSF52279">
    <property type="entry name" value="Beta-D-glucan exohydrolase, C-terminal domain"/>
    <property type="match status" value="1"/>
</dbReference>
<dbReference type="GO" id="GO:0005975">
    <property type="term" value="P:carbohydrate metabolic process"/>
    <property type="evidence" value="ECO:0007669"/>
    <property type="project" value="InterPro"/>
</dbReference>
<reference evidence="4 5" key="1">
    <citation type="submission" date="2019-02" db="EMBL/GenBank/DDBJ databases">
        <title>Draft genome sequences of novel Actinobacteria.</title>
        <authorList>
            <person name="Sahin N."/>
            <person name="Ay H."/>
            <person name="Saygin H."/>
        </authorList>
    </citation>
    <scope>NUCLEOTIDE SEQUENCE [LARGE SCALE GENOMIC DNA]</scope>
    <source>
        <strain evidence="4 5">8K307</strain>
    </source>
</reference>
<dbReference type="Gene3D" id="3.40.50.1700">
    <property type="entry name" value="Glycoside hydrolase family 3 C-terminal domain"/>
    <property type="match status" value="1"/>
</dbReference>
<dbReference type="InterPro" id="IPR036962">
    <property type="entry name" value="Glyco_hydro_3_N_sf"/>
</dbReference>
<dbReference type="Pfam" id="PF01915">
    <property type="entry name" value="Glyco_hydro_3_C"/>
    <property type="match status" value="1"/>
</dbReference>
<dbReference type="InterPro" id="IPR002772">
    <property type="entry name" value="Glyco_hydro_3_C"/>
</dbReference>
<evidence type="ECO:0000256" key="1">
    <source>
        <dbReference type="ARBA" id="ARBA00005336"/>
    </source>
</evidence>
<proteinExistence type="inferred from homology"/>
<comment type="caution">
    <text evidence="4">The sequence shown here is derived from an EMBL/GenBank/DDBJ whole genome shotgun (WGS) entry which is preliminary data.</text>
</comment>
<accession>A0A4R5A8X7</accession>
<dbReference type="Pfam" id="PF00933">
    <property type="entry name" value="Glyco_hydro_3"/>
    <property type="match status" value="1"/>
</dbReference>
<sequence>MLTGADFWHLPAEPAIGLRSIRLSDGPSGIRGVSWEGEETALNLPSATALGATWDPALAYRYGAMLAAEARRMGADVVLGPTINLHRSPLGGRHFEAYSEDPRLTSALAAAYVQGMQDGGVGACPKHYVANDFENDRHTANVVVSDRALRELYLAAFEDTVVTERPWMVMSAYNSVNGATMTENPLLAEPLCGEWGFDGVVVSDWGAVTSTEPSARARQDVVMPGPGGPWGDALVGAVKAGRVSAEAIAEKVLRVLRLAARVGALDRFEPRPVEGGAQVADGPALAREVAADGMVLLRNTGELPWDRATLRSVAVVGHNAFIARSQGGGSAHVQPEYVISPLEGLQQALPDADVRWEFGALVQPALAPLPAARLTDPVDATPGVRLVCRAANGTVVFTEHRRSADLARFGSTRLADVAVVELTTSYVPQVSETVRLGVAAAGRVRLAVDGIALLDEELEHDGADFAGGLVSPPIASAPVDLVAGRPVTIDVRLELPGRDRPDAAVTLIVGIDPATSSPDEAIAAAVEAARQADVVVAVVGTTDDMESESFDRTTLALPGRQDELVRAVAAANPRTVVVVNAGAPVLMPWRDEVAAIVLAWFGGQEMGRAIADVLLGASEPGGRLPTTWPAAEADVPVLDTTAVDGDVVYTEGIHVGYRAWLRDHVTPAYPFGSGQGYTTWELSGLRVVPATDGVDVQVAVRNTGGRAGKHVVQAYLARPASAVERPVRWLAGFAVVRADAATEETVTIRLGARAFAHWDGGWHVEAGTYLLQVGHHVDDLPLDASVTIAR</sequence>
<dbReference type="Pfam" id="PF14310">
    <property type="entry name" value="Fn3-like"/>
    <property type="match status" value="1"/>
</dbReference>
<dbReference type="GO" id="GO:0004553">
    <property type="term" value="F:hydrolase activity, hydrolyzing O-glycosyl compounds"/>
    <property type="evidence" value="ECO:0007669"/>
    <property type="project" value="InterPro"/>
</dbReference>
<evidence type="ECO:0000313" key="5">
    <source>
        <dbReference type="Proteomes" id="UP000295217"/>
    </source>
</evidence>
<dbReference type="Gene3D" id="3.20.20.300">
    <property type="entry name" value="Glycoside hydrolase, family 3, N-terminal domain"/>
    <property type="match status" value="1"/>
</dbReference>
<dbReference type="PANTHER" id="PTHR42715">
    <property type="entry name" value="BETA-GLUCOSIDASE"/>
    <property type="match status" value="1"/>
</dbReference>
<evidence type="ECO:0000313" key="4">
    <source>
        <dbReference type="EMBL" id="TDD67546.1"/>
    </source>
</evidence>
<dbReference type="PRINTS" id="PR00133">
    <property type="entry name" value="GLHYDRLASE3"/>
</dbReference>
<dbReference type="InterPro" id="IPR013783">
    <property type="entry name" value="Ig-like_fold"/>
</dbReference>
<protein>
    <submittedName>
        <fullName evidence="4">Beta-glucosidase</fullName>
    </submittedName>
</protein>